<protein>
    <submittedName>
        <fullName evidence="1">Uncharacterized protein</fullName>
    </submittedName>
</protein>
<name>A0ABU0MKQ6_9PROT</name>
<proteinExistence type="predicted"/>
<gene>
    <name evidence="1" type="ORF">QO018_002639</name>
</gene>
<keyword evidence="2" id="KW-1185">Reference proteome</keyword>
<sequence length="107" mass="11130">MLPAIDLDDQHCLDAGEVRDKGMNGMLAPEVPSADLAAAQNAPEFAFRIGGNAAHSARAGKLGLSGVRHGAAASAPSLTLPRFAGEGISAEFEDVRPVEKDVEWSHP</sequence>
<accession>A0ABU0MKQ6</accession>
<reference evidence="1 2" key="1">
    <citation type="submission" date="2023-07" db="EMBL/GenBank/DDBJ databases">
        <title>Genomic Encyclopedia of Type Strains, Phase IV (KMG-IV): sequencing the most valuable type-strain genomes for metagenomic binning, comparative biology and taxonomic classification.</title>
        <authorList>
            <person name="Goeker M."/>
        </authorList>
    </citation>
    <scope>NUCLEOTIDE SEQUENCE [LARGE SCALE GENOMIC DNA]</scope>
    <source>
        <strain evidence="1 2">DSM 19922</strain>
    </source>
</reference>
<evidence type="ECO:0000313" key="1">
    <source>
        <dbReference type="EMBL" id="MDQ0533776.1"/>
    </source>
</evidence>
<organism evidence="1 2">
    <name type="scientific">Azospirillum picis</name>
    <dbReference type="NCBI Taxonomy" id="488438"/>
    <lineage>
        <taxon>Bacteria</taxon>
        <taxon>Pseudomonadati</taxon>
        <taxon>Pseudomonadota</taxon>
        <taxon>Alphaproteobacteria</taxon>
        <taxon>Rhodospirillales</taxon>
        <taxon>Azospirillaceae</taxon>
        <taxon>Azospirillum</taxon>
    </lineage>
</organism>
<dbReference type="Proteomes" id="UP001244552">
    <property type="component" value="Unassembled WGS sequence"/>
</dbReference>
<comment type="caution">
    <text evidence="1">The sequence shown here is derived from an EMBL/GenBank/DDBJ whole genome shotgun (WGS) entry which is preliminary data.</text>
</comment>
<dbReference type="EMBL" id="JAUSVU010000008">
    <property type="protein sequence ID" value="MDQ0533776.1"/>
    <property type="molecule type" value="Genomic_DNA"/>
</dbReference>
<evidence type="ECO:0000313" key="2">
    <source>
        <dbReference type="Proteomes" id="UP001244552"/>
    </source>
</evidence>